<evidence type="ECO:0000313" key="3">
    <source>
        <dbReference type="EMBL" id="KAJ2903883.1"/>
    </source>
</evidence>
<feature type="transmembrane region" description="Helical" evidence="2">
    <location>
        <begin position="386"/>
        <end position="408"/>
    </location>
</feature>
<keyword evidence="4" id="KW-1185">Reference proteome</keyword>
<evidence type="ECO:0000313" key="4">
    <source>
        <dbReference type="Proteomes" id="UP001201980"/>
    </source>
</evidence>
<proteinExistence type="predicted"/>
<dbReference type="EMBL" id="JAKWBI020000068">
    <property type="protein sequence ID" value="KAJ2903883.1"/>
    <property type="molecule type" value="Genomic_DNA"/>
</dbReference>
<protein>
    <submittedName>
        <fullName evidence="3">Uncharacterized protein</fullName>
    </submittedName>
</protein>
<keyword evidence="2" id="KW-0812">Transmembrane</keyword>
<organism evidence="3 4">
    <name type="scientific">Zalerion maritima</name>
    <dbReference type="NCBI Taxonomy" id="339359"/>
    <lineage>
        <taxon>Eukaryota</taxon>
        <taxon>Fungi</taxon>
        <taxon>Dikarya</taxon>
        <taxon>Ascomycota</taxon>
        <taxon>Pezizomycotina</taxon>
        <taxon>Sordariomycetes</taxon>
        <taxon>Lulworthiomycetidae</taxon>
        <taxon>Lulworthiales</taxon>
        <taxon>Lulworthiaceae</taxon>
        <taxon>Zalerion</taxon>
    </lineage>
</organism>
<accession>A0AAD5WUU2</accession>
<dbReference type="PANTHER" id="PTHR34714">
    <property type="entry name" value="EGF-LIKE DOMAIN-CONTAINING PROTEIN"/>
    <property type="match status" value="1"/>
</dbReference>
<evidence type="ECO:0000256" key="2">
    <source>
        <dbReference type="SAM" id="Phobius"/>
    </source>
</evidence>
<keyword evidence="2" id="KW-0472">Membrane</keyword>
<feature type="coiled-coil region" evidence="1">
    <location>
        <begin position="1031"/>
        <end position="1065"/>
    </location>
</feature>
<reference evidence="3" key="1">
    <citation type="submission" date="2022-07" db="EMBL/GenBank/DDBJ databases">
        <title>Draft genome sequence of Zalerion maritima ATCC 34329, a (micro)plastics degrading marine fungus.</title>
        <authorList>
            <person name="Paco A."/>
            <person name="Goncalves M.F.M."/>
            <person name="Rocha-Santos T.A.P."/>
            <person name="Alves A."/>
        </authorList>
    </citation>
    <scope>NUCLEOTIDE SEQUENCE</scope>
    <source>
        <strain evidence="3">ATCC 34329</strain>
    </source>
</reference>
<keyword evidence="2" id="KW-1133">Transmembrane helix</keyword>
<keyword evidence="1" id="KW-0175">Coiled coil</keyword>
<comment type="caution">
    <text evidence="3">The sequence shown here is derived from an EMBL/GenBank/DDBJ whole genome shotgun (WGS) entry which is preliminary data.</text>
</comment>
<evidence type="ECO:0000256" key="1">
    <source>
        <dbReference type="SAM" id="Coils"/>
    </source>
</evidence>
<name>A0AAD5WUU2_9PEZI</name>
<sequence length="1430" mass="157729">MGGQMTEIEQAAAYMVSTLTFEEKSLANDILYFSLFNVDTRTAWVRAPVVDLSECLRKLVDTAAESNQVPRRINVYCDTLVVGAGTTVDINNDSGVILSIYCRKIVSEPRSDGVVLSMTMILNSQLALYANTLPPGFAAEFILEGGHPSYVPLAIDPSRFGVVVRHAGSGLQVTQRGPPRAEMQYIDYLDILNDDGTLSATEWRNDNFPRLLQFQFLVGASLIRLNTRLCLDLLNYVCASTATTFSSAFNYQANALRTSILSQLERSLCNVPSVNVYLSKEILSARLVAALAFEDAFHDYISQQRTSDNAAVMSTTLLLKGQDALDEYKFLESLSLKAYRAAEKANEESQTRFLASKQSLEVATKAFEEGIETWQAKEKAKAAASVIFGVIAVVAAVAATVATAGAAAPAAGPAAAGATASAAASAAQVVGTFAKIKEVFQKMKEVYKKLEPILKKLKEVAETIQKVVVTLKKMDSINDAQEELIQGDMSTDTFNATAEWNVFDVNVNILRENLDKINIKGKDDFHRALKTVVITGKTYLQTQQNLVKMGNELAIVILKKQNEGKAQHRLKMAMEVIGMDGTVVAVLKRAMFDRLLAVRSFVFLDFWNYTSAYLFYSLADDPPISLSAVKPISDYLSDAARLQAAVSSFASTVIVQRKRFIITTLGNAASLEELRVQLSSTGNVGFDLNAEHPAFAHYCRVRMSKVRCYLEGVTPLSAARAAGSSLALVLKTSGEFQDLDFPRYPTRTSLLRSFVGETRKILFETDASSGEILCDGDLGQERDYTLHTPFTDWMVSISGAGLGVKELDFSKVQGLRFEFWCESQLASLPQALSTHRAFLSTFGMSSIKFPGFPQVRGLKSASVEKPFEINPRNFVDLKQYLELGSSLPSSSQAFRSRYDLDLLNEFFRPDDTLYKACLEMQVLATQRSCASFSAVHSEKMSEFVRLWMAFVDEATSAIREMRAGLDIAARSNLKGEEAVQAVAMVSPAITEAANQSEALENHCRDLLEHLFELDANIQADSAQISALFKRLPSLDARKAEMKMNIENLKSEMDSLESLSRAEERRLRERINLEAVARRSPFNFLGPISPANIANAIIDGVTGTNLRDLQLRVGQAQTQWREKRRQMEEDMNTFADTFGSYLDQPDTLRRMKVLTHACAACVADISNLRSSIFSQRQNIAGAKKSVQDVGSATSRRQTGFHDLEMEFKDIIDQLSLGEGIEDVEDAKYELEEAEKTYGEISNLAQTFQQVVSLSRSGLAKVFTVAAANYGGADVESVAEGLVKDERLEIDTNHLSSYGFPDPKTGHRKTIAILYQAPEASTAGVFVAVEGSGAWVLSRATIRMSGAPPRPVGSSLWIVAVVYGKEEITDAGAFSRLYHFAKTRKAFEVSNSTFGKDTWFGVPKTCAIFYQMDNWPIRCLGGWERDYVKFDI</sequence>
<dbReference type="PANTHER" id="PTHR34714:SF2">
    <property type="entry name" value="EGF-LIKE DOMAIN-CONTAINING PROTEIN"/>
    <property type="match status" value="1"/>
</dbReference>
<dbReference type="Proteomes" id="UP001201980">
    <property type="component" value="Unassembled WGS sequence"/>
</dbReference>
<gene>
    <name evidence="3" type="ORF">MKZ38_009169</name>
</gene>